<feature type="transmembrane region" description="Helical" evidence="1">
    <location>
        <begin position="12"/>
        <end position="30"/>
    </location>
</feature>
<keyword evidence="1" id="KW-0812">Transmembrane</keyword>
<protein>
    <submittedName>
        <fullName evidence="2">Dihydrofolate reductase-like isoform X1</fullName>
    </submittedName>
</protein>
<reference evidence="2" key="1">
    <citation type="submission" date="2018-02" db="EMBL/GenBank/DDBJ databases">
        <title>Rhizophora mucronata_Transcriptome.</title>
        <authorList>
            <person name="Meera S.P."/>
            <person name="Sreeshan A."/>
            <person name="Augustine A."/>
        </authorList>
    </citation>
    <scope>NUCLEOTIDE SEQUENCE</scope>
    <source>
        <tissue evidence="2">Leaf</tissue>
    </source>
</reference>
<dbReference type="EMBL" id="GGEC01006988">
    <property type="protein sequence ID" value="MBW87471.1"/>
    <property type="molecule type" value="Transcribed_RNA"/>
</dbReference>
<name>A0A2P2J1Z9_RHIMU</name>
<sequence length="41" mass="4565">MDSGPVEVFSRSKLASGILLFLLILIWISQMENSLQEANLT</sequence>
<organism evidence="2">
    <name type="scientific">Rhizophora mucronata</name>
    <name type="common">Asiatic mangrove</name>
    <dbReference type="NCBI Taxonomy" id="61149"/>
    <lineage>
        <taxon>Eukaryota</taxon>
        <taxon>Viridiplantae</taxon>
        <taxon>Streptophyta</taxon>
        <taxon>Embryophyta</taxon>
        <taxon>Tracheophyta</taxon>
        <taxon>Spermatophyta</taxon>
        <taxon>Magnoliopsida</taxon>
        <taxon>eudicotyledons</taxon>
        <taxon>Gunneridae</taxon>
        <taxon>Pentapetalae</taxon>
        <taxon>rosids</taxon>
        <taxon>fabids</taxon>
        <taxon>Malpighiales</taxon>
        <taxon>Rhizophoraceae</taxon>
        <taxon>Rhizophora</taxon>
    </lineage>
</organism>
<evidence type="ECO:0000256" key="1">
    <source>
        <dbReference type="SAM" id="Phobius"/>
    </source>
</evidence>
<keyword evidence="1" id="KW-1133">Transmembrane helix</keyword>
<proteinExistence type="predicted"/>
<evidence type="ECO:0000313" key="2">
    <source>
        <dbReference type="EMBL" id="MBW87471.1"/>
    </source>
</evidence>
<keyword evidence="1" id="KW-0472">Membrane</keyword>
<accession>A0A2P2J1Z9</accession>
<dbReference type="AlphaFoldDB" id="A0A2P2J1Z9"/>